<comment type="caution">
    <text evidence="3">The sequence shown here is derived from an EMBL/GenBank/DDBJ whole genome shotgun (WGS) entry which is preliminary data.</text>
</comment>
<evidence type="ECO:0000256" key="2">
    <source>
        <dbReference type="SAM" id="SignalP"/>
    </source>
</evidence>
<evidence type="ECO:0000313" key="3">
    <source>
        <dbReference type="EMBL" id="KAB2569878.1"/>
    </source>
</evidence>
<accession>A0A5N5CWZ2</accession>
<keyword evidence="4" id="KW-1185">Reference proteome</keyword>
<feature type="region of interest" description="Disordered" evidence="1">
    <location>
        <begin position="170"/>
        <end position="191"/>
    </location>
</feature>
<dbReference type="OrthoDB" id="5230873at2759"/>
<gene>
    <name evidence="3" type="ORF">DBV05_g11463</name>
</gene>
<proteinExistence type="predicted"/>
<sequence length="191" mass="20089">MVSITSIVLLATSSFAAAASVPLEVRASSISNSMLYAYGATPDAGIGGVRLTYGDGTAYVGNTPPSNVSVASNITFSHDTTSGPVQISPNSSDVSFNSTQYFFINTDDSAFDSVQISNSAPSDGYTDTGFIFYGNWLFWKSDSGDLQSKFYATPSGEDGIWTLKWNAAGSDDGTSVPISLRTQAPPDNKRA</sequence>
<feature type="chain" id="PRO_5024893494" evidence="2">
    <location>
        <begin position="19"/>
        <end position="191"/>
    </location>
</feature>
<name>A0A5N5CWZ2_9PEZI</name>
<dbReference type="EMBL" id="VCHE01000163">
    <property type="protein sequence ID" value="KAB2569878.1"/>
    <property type="molecule type" value="Genomic_DNA"/>
</dbReference>
<evidence type="ECO:0000313" key="4">
    <source>
        <dbReference type="Proteomes" id="UP000325902"/>
    </source>
</evidence>
<protein>
    <submittedName>
        <fullName evidence="3">Uncharacterized protein</fullName>
    </submittedName>
</protein>
<dbReference type="AlphaFoldDB" id="A0A5N5CWZ2"/>
<keyword evidence="2" id="KW-0732">Signal</keyword>
<dbReference type="Proteomes" id="UP000325902">
    <property type="component" value="Unassembled WGS sequence"/>
</dbReference>
<evidence type="ECO:0000256" key="1">
    <source>
        <dbReference type="SAM" id="MobiDB-lite"/>
    </source>
</evidence>
<reference evidence="3 4" key="1">
    <citation type="journal article" date="2019" name="Sci. Rep.">
        <title>A multi-omics analysis of the grapevine pathogen Lasiodiplodia theobromae reveals that temperature affects the expression of virulence- and pathogenicity-related genes.</title>
        <authorList>
            <person name="Felix C."/>
            <person name="Meneses R."/>
            <person name="Goncalves M.F.M."/>
            <person name="Tilleman L."/>
            <person name="Duarte A.S."/>
            <person name="Jorrin-Novo J.V."/>
            <person name="Van de Peer Y."/>
            <person name="Deforce D."/>
            <person name="Van Nieuwerburgh F."/>
            <person name="Esteves A.C."/>
            <person name="Alves A."/>
        </authorList>
    </citation>
    <scope>NUCLEOTIDE SEQUENCE [LARGE SCALE GENOMIC DNA]</scope>
    <source>
        <strain evidence="3 4">LA-SOL3</strain>
    </source>
</reference>
<feature type="signal peptide" evidence="2">
    <location>
        <begin position="1"/>
        <end position="18"/>
    </location>
</feature>
<organism evidence="3 4">
    <name type="scientific">Lasiodiplodia theobromae</name>
    <dbReference type="NCBI Taxonomy" id="45133"/>
    <lineage>
        <taxon>Eukaryota</taxon>
        <taxon>Fungi</taxon>
        <taxon>Dikarya</taxon>
        <taxon>Ascomycota</taxon>
        <taxon>Pezizomycotina</taxon>
        <taxon>Dothideomycetes</taxon>
        <taxon>Dothideomycetes incertae sedis</taxon>
        <taxon>Botryosphaeriales</taxon>
        <taxon>Botryosphaeriaceae</taxon>
        <taxon>Lasiodiplodia</taxon>
    </lineage>
</organism>
<feature type="compositionally biased region" description="Polar residues" evidence="1">
    <location>
        <begin position="172"/>
        <end position="182"/>
    </location>
</feature>